<accession>U5CZX7</accession>
<evidence type="ECO:0000313" key="5">
    <source>
        <dbReference type="Proteomes" id="UP000017836"/>
    </source>
</evidence>
<keyword evidence="1 2" id="KW-0238">DNA-binding</keyword>
<dbReference type="PANTHER" id="PTHR10302">
    <property type="entry name" value="SINGLE-STRANDED DNA-BINDING PROTEIN"/>
    <property type="match status" value="1"/>
</dbReference>
<keyword evidence="5" id="KW-1185">Reference proteome</keyword>
<dbReference type="Pfam" id="PF00436">
    <property type="entry name" value="SSB"/>
    <property type="match status" value="1"/>
</dbReference>
<dbReference type="FunFam" id="2.40.50.140:FF:000160">
    <property type="entry name" value="single-stranded DNA-binding protein, mitochondrial"/>
    <property type="match status" value="1"/>
</dbReference>
<feature type="compositionally biased region" description="Polar residues" evidence="3">
    <location>
        <begin position="50"/>
        <end position="68"/>
    </location>
</feature>
<dbReference type="GO" id="GO:0090297">
    <property type="term" value="P:positive regulation of mitochondrial DNA replication"/>
    <property type="evidence" value="ECO:0000318"/>
    <property type="project" value="GO_Central"/>
</dbReference>
<evidence type="ECO:0000256" key="1">
    <source>
        <dbReference type="ARBA" id="ARBA00023125"/>
    </source>
</evidence>
<dbReference type="GO" id="GO:0006260">
    <property type="term" value="P:DNA replication"/>
    <property type="evidence" value="ECO:0000318"/>
    <property type="project" value="GO_Central"/>
</dbReference>
<dbReference type="OrthoDB" id="1078367at2759"/>
<organism evidence="4 5">
    <name type="scientific">Amborella trichopoda</name>
    <dbReference type="NCBI Taxonomy" id="13333"/>
    <lineage>
        <taxon>Eukaryota</taxon>
        <taxon>Viridiplantae</taxon>
        <taxon>Streptophyta</taxon>
        <taxon>Embryophyta</taxon>
        <taxon>Tracheophyta</taxon>
        <taxon>Spermatophyta</taxon>
        <taxon>Magnoliopsida</taxon>
        <taxon>Amborellales</taxon>
        <taxon>Amborellaceae</taxon>
        <taxon>Amborella</taxon>
    </lineage>
</organism>
<dbReference type="eggNOG" id="KOG1653">
    <property type="taxonomic scope" value="Eukaryota"/>
</dbReference>
<dbReference type="Gramene" id="ERN15729">
    <property type="protein sequence ID" value="ERN15729"/>
    <property type="gene ID" value="AMTR_s00039p00044370"/>
</dbReference>
<dbReference type="KEGG" id="atr:18444021"/>
<dbReference type="PANTHER" id="PTHR10302:SF16">
    <property type="entry name" value="NUCLEIC ACID-BINDING, OB-FOLD-LIKE PROTEIN"/>
    <property type="match status" value="1"/>
</dbReference>
<dbReference type="EMBL" id="KI392495">
    <property type="protein sequence ID" value="ERN15729.1"/>
    <property type="molecule type" value="Genomic_DNA"/>
</dbReference>
<dbReference type="STRING" id="13333.U5CZX7"/>
<evidence type="ECO:0000256" key="2">
    <source>
        <dbReference type="PROSITE-ProRule" id="PRU00252"/>
    </source>
</evidence>
<dbReference type="OMA" id="AVQWHRI"/>
<dbReference type="Proteomes" id="UP000017836">
    <property type="component" value="Unassembled WGS sequence"/>
</dbReference>
<sequence length="219" mass="23935">MSLTGMASFSRISRLAPSLSRISSASFSASSSLRGFCTNTHDSEDVGGNDLSTSEQSNGPQSTNNSRPIFQRPLENGLDVGIYKAILVGQVGQVPVQKRLRSGRVVTLFSLGTGGIRNNRRPLDDEDPMEYANRCAVQWHRVAVYPERLGSLAMQNVKPGSLLYLEGNLETKIFSDPITGLVKRIREIAIRRNGRLVFLGKETDAAESSQADLRGVGYF</sequence>
<dbReference type="SUPFAM" id="SSF50249">
    <property type="entry name" value="Nucleic acid-binding proteins"/>
    <property type="match status" value="1"/>
</dbReference>
<name>U5CZX7_AMBTC</name>
<dbReference type="GO" id="GO:0042645">
    <property type="term" value="C:mitochondrial nucleoid"/>
    <property type="evidence" value="ECO:0000318"/>
    <property type="project" value="GO_Central"/>
</dbReference>
<dbReference type="Gene3D" id="2.40.50.140">
    <property type="entry name" value="Nucleic acid-binding proteins"/>
    <property type="match status" value="1"/>
</dbReference>
<dbReference type="PROSITE" id="PS50935">
    <property type="entry name" value="SSB"/>
    <property type="match status" value="1"/>
</dbReference>
<evidence type="ECO:0000313" key="4">
    <source>
        <dbReference type="EMBL" id="ERN15729.1"/>
    </source>
</evidence>
<dbReference type="CDD" id="cd04496">
    <property type="entry name" value="SSB_OBF"/>
    <property type="match status" value="1"/>
</dbReference>
<dbReference type="InterPro" id="IPR000424">
    <property type="entry name" value="Primosome_PriB/ssb"/>
</dbReference>
<gene>
    <name evidence="4" type="ORF">AMTR_s00039p00044370</name>
</gene>
<dbReference type="InterPro" id="IPR012340">
    <property type="entry name" value="NA-bd_OB-fold"/>
</dbReference>
<dbReference type="AlphaFoldDB" id="U5CZX7"/>
<evidence type="ECO:0008006" key="6">
    <source>
        <dbReference type="Google" id="ProtNLM"/>
    </source>
</evidence>
<reference evidence="5" key="1">
    <citation type="journal article" date="2013" name="Science">
        <title>The Amborella genome and the evolution of flowering plants.</title>
        <authorList>
            <consortium name="Amborella Genome Project"/>
        </authorList>
    </citation>
    <scope>NUCLEOTIDE SEQUENCE [LARGE SCALE GENOMIC DNA]</scope>
</reference>
<dbReference type="HOGENOM" id="CLU_076740_2_0_1"/>
<dbReference type="InterPro" id="IPR011344">
    <property type="entry name" value="ssDNA-bd"/>
</dbReference>
<dbReference type="GO" id="GO:0008047">
    <property type="term" value="F:enzyme activator activity"/>
    <property type="evidence" value="ECO:0000318"/>
    <property type="project" value="GO_Central"/>
</dbReference>
<protein>
    <recommendedName>
        <fullName evidence="6">Single-stranded DNA-binding protein</fullName>
    </recommendedName>
</protein>
<dbReference type="GO" id="GO:0003697">
    <property type="term" value="F:single-stranded DNA binding"/>
    <property type="evidence" value="ECO:0000318"/>
    <property type="project" value="GO_Central"/>
</dbReference>
<feature type="region of interest" description="Disordered" evidence="3">
    <location>
        <begin position="40"/>
        <end position="70"/>
    </location>
</feature>
<dbReference type="GO" id="GO:0003729">
    <property type="term" value="F:mRNA binding"/>
    <property type="evidence" value="ECO:0007669"/>
    <property type="project" value="EnsemblPlants"/>
</dbReference>
<evidence type="ECO:0000256" key="3">
    <source>
        <dbReference type="SAM" id="MobiDB-lite"/>
    </source>
</evidence>
<proteinExistence type="predicted"/>